<dbReference type="KEGG" id="tom:BWR18_08045"/>
<evidence type="ECO:0000313" key="2">
    <source>
        <dbReference type="Proteomes" id="UP000186336"/>
    </source>
</evidence>
<evidence type="ECO:0000313" key="1">
    <source>
        <dbReference type="EMBL" id="APX11641.1"/>
    </source>
</evidence>
<reference evidence="1 2" key="1">
    <citation type="submission" date="2017-01" db="EMBL/GenBank/DDBJ databases">
        <title>Complete genome of Tateyamaria omphalii DOK1-4 isolated from seawater in Dokdo.</title>
        <authorList>
            <person name="Kim J.H."/>
            <person name="Chi W.-J."/>
        </authorList>
    </citation>
    <scope>NUCLEOTIDE SEQUENCE [LARGE SCALE GENOMIC DNA]</scope>
    <source>
        <strain evidence="1 2">DOK1-4</strain>
    </source>
</reference>
<sequence length="184" mass="19593">MSQTPPSTSALRVSGLSQNTATPFALQPDARTMEGLARELDLSGLRKLRFEGQIAAHGARDWLLTGQLGATVTQPCAVTLAPVTTRIDTPVRRLYLRDYEEIDAPEAEMPEDDEVERLGASIDPGAVMVEALSLAVPDFPRASGAELGHMVLTEPGVAPLTDEAARPFAGLADLKSKLDSDKDG</sequence>
<name>A0A1P8MUD9_9RHOB</name>
<dbReference type="OrthoDB" id="8443793at2"/>
<organism evidence="1 2">
    <name type="scientific">Tateyamaria omphalii</name>
    <dbReference type="NCBI Taxonomy" id="299262"/>
    <lineage>
        <taxon>Bacteria</taxon>
        <taxon>Pseudomonadati</taxon>
        <taxon>Pseudomonadota</taxon>
        <taxon>Alphaproteobacteria</taxon>
        <taxon>Rhodobacterales</taxon>
        <taxon>Roseobacteraceae</taxon>
        <taxon>Tateyamaria</taxon>
    </lineage>
</organism>
<dbReference type="AlphaFoldDB" id="A0A1P8MUD9"/>
<evidence type="ECO:0008006" key="3">
    <source>
        <dbReference type="Google" id="ProtNLM"/>
    </source>
</evidence>
<protein>
    <recommendedName>
        <fullName evidence="3">50S ribosomal protein L34</fullName>
    </recommendedName>
</protein>
<gene>
    <name evidence="1" type="ORF">BWR18_08045</name>
</gene>
<dbReference type="STRING" id="299262.BWR18_08045"/>
<keyword evidence="2" id="KW-1185">Reference proteome</keyword>
<dbReference type="RefSeq" id="WP_076627502.1">
    <property type="nucleotide sequence ID" value="NZ_CP019312.1"/>
</dbReference>
<dbReference type="Proteomes" id="UP000186336">
    <property type="component" value="Chromosome"/>
</dbReference>
<dbReference type="InterPro" id="IPR003772">
    <property type="entry name" value="YceD"/>
</dbReference>
<accession>A0A1P8MUD9</accession>
<proteinExistence type="predicted"/>
<dbReference type="EMBL" id="CP019312">
    <property type="protein sequence ID" value="APX11641.1"/>
    <property type="molecule type" value="Genomic_DNA"/>
</dbReference>
<dbReference type="Pfam" id="PF02620">
    <property type="entry name" value="YceD"/>
    <property type="match status" value="1"/>
</dbReference>